<sequence length="173" mass="18997">MPRNIEIKARVADRAALEQRAAALADEGPAQIFQDDTFFVCPEGRLKLRDFGAGCGELIFYRRADATGPKTSFYRIAPTAEPAALRKTLALALGERGRVVKHRTLYLVGRSRIHLDRVEGLGDFMELEVVLADGEDEAAGQKEADELMARLGIVPDQLVEGAYLDLLAELSAR</sequence>
<dbReference type="EMBL" id="JAAGSC010000039">
    <property type="protein sequence ID" value="NDY95253.1"/>
    <property type="molecule type" value="Genomic_DNA"/>
</dbReference>
<evidence type="ECO:0000313" key="2">
    <source>
        <dbReference type="EMBL" id="NDY95253.1"/>
    </source>
</evidence>
<evidence type="ECO:0000259" key="1">
    <source>
        <dbReference type="PROSITE" id="PS51707"/>
    </source>
</evidence>
<reference evidence="2 3" key="1">
    <citation type="submission" date="2020-02" db="EMBL/GenBank/DDBJ databases">
        <authorList>
            <person name="Zhang X.-Y."/>
        </authorList>
    </citation>
    <scope>NUCLEOTIDE SEQUENCE [LARGE SCALE GENOMIC DNA]</scope>
    <source>
        <strain evidence="2 3">C33</strain>
    </source>
</reference>
<dbReference type="InterPro" id="IPR023577">
    <property type="entry name" value="CYTH_domain"/>
</dbReference>
<comment type="caution">
    <text evidence="2">The sequence shown here is derived from an EMBL/GenBank/DDBJ whole genome shotgun (WGS) entry which is preliminary data.</text>
</comment>
<dbReference type="PANTHER" id="PTHR21028">
    <property type="entry name" value="SI:CH211-156B7.4"/>
    <property type="match status" value="1"/>
</dbReference>
<gene>
    <name evidence="2" type="ORF">G3I74_05865</name>
</gene>
<feature type="domain" description="CYTH" evidence="1">
    <location>
        <begin position="2"/>
        <end position="169"/>
    </location>
</feature>
<accession>A0A845UTV2</accession>
<dbReference type="PANTHER" id="PTHR21028:SF2">
    <property type="entry name" value="CYTH DOMAIN-CONTAINING PROTEIN"/>
    <property type="match status" value="1"/>
</dbReference>
<dbReference type="InterPro" id="IPR008173">
    <property type="entry name" value="Adenylyl_cyclase_CyaB"/>
</dbReference>
<keyword evidence="3" id="KW-1185">Reference proteome</keyword>
<dbReference type="SUPFAM" id="SSF55154">
    <property type="entry name" value="CYTH-like phosphatases"/>
    <property type="match status" value="1"/>
</dbReference>
<dbReference type="CDD" id="cd07890">
    <property type="entry name" value="CYTH-like_AC_IV-like"/>
    <property type="match status" value="1"/>
</dbReference>
<dbReference type="Gene3D" id="2.40.320.10">
    <property type="entry name" value="Hypothetical Protein Pfu-838710-001"/>
    <property type="match status" value="1"/>
</dbReference>
<dbReference type="PROSITE" id="PS51707">
    <property type="entry name" value="CYTH"/>
    <property type="match status" value="1"/>
</dbReference>
<dbReference type="RefSeq" id="WP_164210656.1">
    <property type="nucleotide sequence ID" value="NZ_JAAGSC010000039.1"/>
</dbReference>
<dbReference type="InterPro" id="IPR033469">
    <property type="entry name" value="CYTH-like_dom_sf"/>
</dbReference>
<name>A0A845UTV2_9GAMM</name>
<evidence type="ECO:0000313" key="3">
    <source>
        <dbReference type="Proteomes" id="UP000484885"/>
    </source>
</evidence>
<organism evidence="2 3">
    <name type="scientific">Wenzhouxiangella limi</name>
    <dbReference type="NCBI Taxonomy" id="2707351"/>
    <lineage>
        <taxon>Bacteria</taxon>
        <taxon>Pseudomonadati</taxon>
        <taxon>Pseudomonadota</taxon>
        <taxon>Gammaproteobacteria</taxon>
        <taxon>Chromatiales</taxon>
        <taxon>Wenzhouxiangellaceae</taxon>
        <taxon>Wenzhouxiangella</taxon>
    </lineage>
</organism>
<dbReference type="Proteomes" id="UP000484885">
    <property type="component" value="Unassembled WGS sequence"/>
</dbReference>
<proteinExistence type="predicted"/>
<dbReference type="SMART" id="SM01118">
    <property type="entry name" value="CYTH"/>
    <property type="match status" value="1"/>
</dbReference>
<dbReference type="Pfam" id="PF01928">
    <property type="entry name" value="CYTH"/>
    <property type="match status" value="1"/>
</dbReference>
<protein>
    <submittedName>
        <fullName evidence="2">Class IV adenylate cyclase</fullName>
    </submittedName>
</protein>
<dbReference type="AlphaFoldDB" id="A0A845UTV2"/>